<feature type="region of interest" description="Disordered" evidence="1">
    <location>
        <begin position="371"/>
        <end position="440"/>
    </location>
</feature>
<protein>
    <submittedName>
        <fullName evidence="2">Uncharacterized protein</fullName>
    </submittedName>
</protein>
<evidence type="ECO:0000313" key="2">
    <source>
        <dbReference type="EMBL" id="KAJ5478250.1"/>
    </source>
</evidence>
<organism evidence="2 3">
    <name type="scientific">Penicillium desertorum</name>
    <dbReference type="NCBI Taxonomy" id="1303715"/>
    <lineage>
        <taxon>Eukaryota</taxon>
        <taxon>Fungi</taxon>
        <taxon>Dikarya</taxon>
        <taxon>Ascomycota</taxon>
        <taxon>Pezizomycotina</taxon>
        <taxon>Eurotiomycetes</taxon>
        <taxon>Eurotiomycetidae</taxon>
        <taxon>Eurotiales</taxon>
        <taxon>Aspergillaceae</taxon>
        <taxon>Penicillium</taxon>
    </lineage>
</organism>
<keyword evidence="3" id="KW-1185">Reference proteome</keyword>
<evidence type="ECO:0000313" key="3">
    <source>
        <dbReference type="Proteomes" id="UP001147760"/>
    </source>
</evidence>
<dbReference type="Proteomes" id="UP001147760">
    <property type="component" value="Unassembled WGS sequence"/>
</dbReference>
<dbReference type="AlphaFoldDB" id="A0A9X0BPT6"/>
<name>A0A9X0BPT6_9EURO</name>
<gene>
    <name evidence="2" type="ORF">N7530_003759</name>
</gene>
<proteinExistence type="predicted"/>
<feature type="region of interest" description="Disordered" evidence="1">
    <location>
        <begin position="294"/>
        <end position="315"/>
    </location>
</feature>
<sequence>MPTMQPKPIKNWPHNYDYRYCYDRLAISGRPEDQQVVLGLAQEVHDIAAADAYSNGRALINLFRSSYSRDKIGFEWRKRIPILPEIIRNHITDTDLLVGSLYKYIACIQDDLQADFERRQNEPPEEPTEGQETTQQPAQQQPEGSAQRPARGPAQQPAQQQSEESALKRPEQQMKFDYSRPYIVPNGDIQIIRADHPDMPIAIRVSDFLTDRENLQDICHDGDRVNIANIKFERFKENLIQEAYLADGETIWLDHYSLDQIDHRYIADPQGGEVRLTSLNFASTILRTIREHWPKFRNPSPDPLGQGNRRSPLPRPNMTIIIRDGNAKGGALAGKQPAVNRPSARMGGRTLVYNRKTEMLTRYAANRLAKAKRKREEAGAEATAEAEAETEGQTDAPPSQRRRLQVPHETVTTTSASPISDPALALAGQKPQEGDDGDAALLGLLDPSLFNEAGLAGDDSADLQEFFEQNEWATDPMQED</sequence>
<reference evidence="2" key="1">
    <citation type="submission" date="2022-12" db="EMBL/GenBank/DDBJ databases">
        <authorList>
            <person name="Petersen C."/>
        </authorList>
    </citation>
    <scope>NUCLEOTIDE SEQUENCE</scope>
    <source>
        <strain evidence="2">IBT 17660</strain>
    </source>
</reference>
<dbReference type="EMBL" id="JAPWDO010000003">
    <property type="protein sequence ID" value="KAJ5478250.1"/>
    <property type="molecule type" value="Genomic_DNA"/>
</dbReference>
<dbReference type="OrthoDB" id="4352890at2759"/>
<reference evidence="2" key="2">
    <citation type="journal article" date="2023" name="IMA Fungus">
        <title>Comparative genomic study of the Penicillium genus elucidates a diverse pangenome and 15 lateral gene transfer events.</title>
        <authorList>
            <person name="Petersen C."/>
            <person name="Sorensen T."/>
            <person name="Nielsen M.R."/>
            <person name="Sondergaard T.E."/>
            <person name="Sorensen J.L."/>
            <person name="Fitzpatrick D.A."/>
            <person name="Frisvad J.C."/>
            <person name="Nielsen K.L."/>
        </authorList>
    </citation>
    <scope>NUCLEOTIDE SEQUENCE</scope>
    <source>
        <strain evidence="2">IBT 17660</strain>
    </source>
</reference>
<feature type="region of interest" description="Disordered" evidence="1">
    <location>
        <begin position="119"/>
        <end position="172"/>
    </location>
</feature>
<comment type="caution">
    <text evidence="2">The sequence shown here is derived from an EMBL/GenBank/DDBJ whole genome shotgun (WGS) entry which is preliminary data.</text>
</comment>
<accession>A0A9X0BPT6</accession>
<evidence type="ECO:0000256" key="1">
    <source>
        <dbReference type="SAM" id="MobiDB-lite"/>
    </source>
</evidence>
<feature type="compositionally biased region" description="Low complexity" evidence="1">
    <location>
        <begin position="130"/>
        <end position="164"/>
    </location>
</feature>